<comment type="caution">
    <text evidence="4">The sequence shown here is derived from an EMBL/GenBank/DDBJ whole genome shotgun (WGS) entry which is preliminary data.</text>
</comment>
<proteinExistence type="predicted"/>
<feature type="compositionally biased region" description="Polar residues" evidence="1">
    <location>
        <begin position="1168"/>
        <end position="1189"/>
    </location>
</feature>
<dbReference type="InterPro" id="IPR036457">
    <property type="entry name" value="PPM-type-like_dom_sf"/>
</dbReference>
<dbReference type="PROSITE" id="PS51166">
    <property type="entry name" value="CBM20"/>
    <property type="match status" value="2"/>
</dbReference>
<evidence type="ECO:0000259" key="3">
    <source>
        <dbReference type="PROSITE" id="PS51746"/>
    </source>
</evidence>
<dbReference type="GO" id="GO:0004722">
    <property type="term" value="F:protein serine/threonine phosphatase activity"/>
    <property type="evidence" value="ECO:0007669"/>
    <property type="project" value="TreeGrafter"/>
</dbReference>
<feature type="region of interest" description="Disordered" evidence="1">
    <location>
        <begin position="992"/>
        <end position="1090"/>
    </location>
</feature>
<dbReference type="CDD" id="cd05467">
    <property type="entry name" value="CBM20"/>
    <property type="match status" value="2"/>
</dbReference>
<dbReference type="InterPro" id="IPR001932">
    <property type="entry name" value="PPM-type_phosphatase-like_dom"/>
</dbReference>
<dbReference type="SUPFAM" id="SSF81606">
    <property type="entry name" value="PP2C-like"/>
    <property type="match status" value="1"/>
</dbReference>
<dbReference type="PANTHER" id="PTHR12320:SF1">
    <property type="entry name" value="PROTEIN PHOSPHATASE PTC7 HOMOLOG"/>
    <property type="match status" value="1"/>
</dbReference>
<evidence type="ECO:0000259" key="2">
    <source>
        <dbReference type="PROSITE" id="PS51166"/>
    </source>
</evidence>
<feature type="domain" description="CBM20" evidence="2">
    <location>
        <begin position="1"/>
        <end position="111"/>
    </location>
</feature>
<organism evidence="4 5">
    <name type="scientific">Polarella glacialis</name>
    <name type="common">Dinoflagellate</name>
    <dbReference type="NCBI Taxonomy" id="89957"/>
    <lineage>
        <taxon>Eukaryota</taxon>
        <taxon>Sar</taxon>
        <taxon>Alveolata</taxon>
        <taxon>Dinophyceae</taxon>
        <taxon>Suessiales</taxon>
        <taxon>Suessiaceae</taxon>
        <taxon>Polarella</taxon>
    </lineage>
</organism>
<dbReference type="PROSITE" id="PS51746">
    <property type="entry name" value="PPM_2"/>
    <property type="match status" value="1"/>
</dbReference>
<dbReference type="EMBL" id="CAJNNW010025652">
    <property type="protein sequence ID" value="CAE8678058.1"/>
    <property type="molecule type" value="Genomic_DNA"/>
</dbReference>
<dbReference type="SMART" id="SM00331">
    <property type="entry name" value="PP2C_SIG"/>
    <property type="match status" value="1"/>
</dbReference>
<gene>
    <name evidence="4" type="ORF">PGLA2088_LOCUS20600</name>
</gene>
<feature type="compositionally biased region" description="Pro residues" evidence="1">
    <location>
        <begin position="143"/>
        <end position="159"/>
    </location>
</feature>
<feature type="compositionally biased region" description="Polar residues" evidence="1">
    <location>
        <begin position="1021"/>
        <end position="1031"/>
    </location>
</feature>
<feature type="compositionally biased region" description="Basic residues" evidence="1">
    <location>
        <begin position="1193"/>
        <end position="1203"/>
    </location>
</feature>
<feature type="compositionally biased region" description="Polar residues" evidence="1">
    <location>
        <begin position="280"/>
        <end position="292"/>
    </location>
</feature>
<name>A0A813JEG2_POLGL</name>
<dbReference type="InterPro" id="IPR013783">
    <property type="entry name" value="Ig-like_fold"/>
</dbReference>
<sequence>MSGGSVSSVVFSVHAQTQPGQDVRVVGSAPELGSWDPQRALCLRTEASTYPRWAATVQLQDHSKIEYKFVKGNSHNLEWEDGPNRQFQLGPSGVLRLGPPTAEPNSPRFSQCGGAAPRLDRGTSSARTWPGAKGPIVPAARAPSPPQASQPQPPRPPATSVPGTTEEVRFEVVCIATEIGDVLRIVGSCDALGSWDITRGLRLSTSPAEFPRWSVTVNLPVGGSGFEWKLAIARAAGSTDWEPSANRRGSLPANGKGPWKMRVEYGGSCSSIEPVGSNVCRTPSQSTSSSGGALNGDLKRANTEYGPPATSTKTASSRTSGTLDSLKTLSVAKLSPMMGSVSAEGARRCTSMSLLTETAPLNAIHWGRKREITGPPPTEQVVLLKLKDLTLEEAERLPVEVVFQPREGDDSSFQKFAMKRVDYKTDESKATWSLAMRAAGLKHGVHFCYFLVNGVHTLSQEHLAMEGWNAVLYSEPVRRYILAREGQLLPEDSGQLSRAMDHQVVGAGFKRTITDQGMESEMVRQDSKEPGTRAGNMARPYSICGHLQGLGDSDDEDVPKEDPGSNPSNFAKEVFDGLFDAELLLRTDGLVLPTRTEAPKPPTCATRGVAASVVESLRLWAGAHVLKKAAGACEDAHFIDAHGLGVADGVGCMVQFASYGINAAAYAAELMEFAAAALKPDGVAACTEGSDCESRAAAAMSSAETSAKAYGASTITVLAMEGDRIGVANLGDSGFMLLRKGTRGMTVVHRSEEQQHSWNCPYQLTRLPPALLNRFPKLSLDTAGDSERYSATVKEGDLILMFSDGLRDNLHDREVLHIVDRALSPTMGDLVGLPEHCTPPENIAKALALAAQERSLDPAAKVPFVEYSKRHGFECLGGKQDDITVLAAWVVSDGLAQDGPDGLDLREILGKLLPPATVAPAKQMASGAWGLPNLTQRFENLVSTVGKGYGFGVNAVRAPTNFEVPIKVPAAGAAAVVESAAAGTVLVNGKESQELKDAPSVASKASGEPTASISAMPPPTTDISLPSSLSPTAPVRPPSSTAETIETVATTTATPPTMPSASTAMDPTSTTSHSFAAPSPPPAVSPKSPPVPSIPNFPTAPVSAAAGPAAVLVFAVPSAPQIPGPVPEEPEEPESLAPVLEGAEFAATAATATAEIPAAETAEPDAWAQSQLSPRKQQPGSEPASTSKASRSERRRGGRHRGRSKEAAPGTEGAGSEQAPLSSTGKGAGRGAAGGARHHGAERHPRQPAFEPTRRGSQDTAAVPGAPGATTDPSPRVQHRTQQCRAEFRPMSSSAA</sequence>
<feature type="region of interest" description="Disordered" evidence="1">
    <location>
        <begin position="99"/>
        <end position="164"/>
    </location>
</feature>
<evidence type="ECO:0000256" key="1">
    <source>
        <dbReference type="SAM" id="MobiDB-lite"/>
    </source>
</evidence>
<reference evidence="4" key="1">
    <citation type="submission" date="2021-02" db="EMBL/GenBank/DDBJ databases">
        <authorList>
            <person name="Dougan E. K."/>
            <person name="Rhodes N."/>
            <person name="Thang M."/>
            <person name="Chan C."/>
        </authorList>
    </citation>
    <scope>NUCLEOTIDE SEQUENCE</scope>
</reference>
<dbReference type="PANTHER" id="PTHR12320">
    <property type="entry name" value="PROTEIN PHOSPHATASE 2C"/>
    <property type="match status" value="1"/>
</dbReference>
<dbReference type="InterPro" id="IPR013784">
    <property type="entry name" value="Carb-bd-like_fold"/>
</dbReference>
<dbReference type="Gene3D" id="2.60.40.10">
    <property type="entry name" value="Immunoglobulins"/>
    <property type="match status" value="2"/>
</dbReference>
<feature type="domain" description="CBM20" evidence="2">
    <location>
        <begin position="160"/>
        <end position="267"/>
    </location>
</feature>
<feature type="compositionally biased region" description="Low complexity" evidence="1">
    <location>
        <begin position="1039"/>
        <end position="1077"/>
    </location>
</feature>
<dbReference type="Pfam" id="PF00481">
    <property type="entry name" value="PP2C"/>
    <property type="match status" value="1"/>
</dbReference>
<dbReference type="GO" id="GO:2001070">
    <property type="term" value="F:starch binding"/>
    <property type="evidence" value="ECO:0007669"/>
    <property type="project" value="InterPro"/>
</dbReference>
<evidence type="ECO:0000313" key="5">
    <source>
        <dbReference type="Proteomes" id="UP000626109"/>
    </source>
</evidence>
<feature type="compositionally biased region" description="Low complexity" evidence="1">
    <location>
        <begin position="310"/>
        <end position="322"/>
    </location>
</feature>
<dbReference type="SMART" id="SM00332">
    <property type="entry name" value="PP2Cc"/>
    <property type="match status" value="1"/>
</dbReference>
<accession>A0A813JEG2</accession>
<dbReference type="Gene3D" id="3.60.40.10">
    <property type="entry name" value="PPM-type phosphatase domain"/>
    <property type="match status" value="1"/>
</dbReference>
<feature type="compositionally biased region" description="Low complexity" evidence="1">
    <location>
        <begin position="1259"/>
        <end position="1273"/>
    </location>
</feature>
<dbReference type="Pfam" id="PF00686">
    <property type="entry name" value="CBM_20"/>
    <property type="match status" value="2"/>
</dbReference>
<dbReference type="InterPro" id="IPR002044">
    <property type="entry name" value="CBM20"/>
</dbReference>
<dbReference type="SUPFAM" id="SSF49452">
    <property type="entry name" value="Starch-binding domain-like"/>
    <property type="match status" value="2"/>
</dbReference>
<dbReference type="InterPro" id="IPR039123">
    <property type="entry name" value="PPTC7"/>
</dbReference>
<feature type="compositionally biased region" description="Pro residues" evidence="1">
    <location>
        <begin position="1078"/>
        <end position="1090"/>
    </location>
</feature>
<protein>
    <submittedName>
        <fullName evidence="4">Uncharacterized protein</fullName>
    </submittedName>
</protein>
<evidence type="ECO:0000313" key="4">
    <source>
        <dbReference type="EMBL" id="CAE8678058.1"/>
    </source>
</evidence>
<dbReference type="SMART" id="SM01065">
    <property type="entry name" value="CBM_2"/>
    <property type="match status" value="2"/>
</dbReference>
<dbReference type="Proteomes" id="UP000626109">
    <property type="component" value="Unassembled WGS sequence"/>
</dbReference>
<feature type="domain" description="PPM-type phosphatase" evidence="3">
    <location>
        <begin position="619"/>
        <end position="890"/>
    </location>
</feature>
<feature type="region of interest" description="Disordered" evidence="1">
    <location>
        <begin position="1158"/>
        <end position="1296"/>
    </location>
</feature>
<feature type="region of interest" description="Disordered" evidence="1">
    <location>
        <begin position="280"/>
        <end position="322"/>
    </location>
</feature>